<accession>A0A839ENB5</accession>
<gene>
    <name evidence="2" type="ORF">FHW16_003467</name>
</gene>
<dbReference type="Pfam" id="PF06812">
    <property type="entry name" value="ImpA_N"/>
    <property type="match status" value="1"/>
</dbReference>
<dbReference type="AlphaFoldDB" id="A0A839ENB5"/>
<dbReference type="PANTHER" id="PTHR37951:SF1">
    <property type="entry name" value="TYPE VI SECRETION SYSTEM COMPONENT TSSA1"/>
    <property type="match status" value="1"/>
</dbReference>
<sequence>MNNYEILGVAFAGENPCGVNLRTDSTLVSVYQAIRDARSTARSEDRTIENPAIISQDDERNTRNAAPFVHKPSSQWRNVHDLSFEALSLHTKDIEIFSWLMEAAVRVEGLSAVAEILVAFDKMIKGHFGQIHSIDDEDISDKLAPLTGLNGSQDDGTLVRPLRLVSLLPNESYGRFSLWAYDQAFRDLSGPEWAEFRDALEHVDVHGFSRNKNDVMRSLAALASIDEFLTQESGNHVGAFSVSRIQSVLDSISGAYNEMEKLITQAMPSAPSVAEPLDTAQPVKSGGQPQASVVAGVIQNREQAFDQLLQIASFFRTSEPNSAIPLALETLVRRGRMDFLRLLEELIPQDDLRRDVLLRAGIDANQRREGN</sequence>
<name>A0A839ENB5_9HYPH</name>
<organism evidence="2 3">
    <name type="scientific">Phyllobacterium myrsinacearum</name>
    <dbReference type="NCBI Taxonomy" id="28101"/>
    <lineage>
        <taxon>Bacteria</taxon>
        <taxon>Pseudomonadati</taxon>
        <taxon>Pseudomonadota</taxon>
        <taxon>Alphaproteobacteria</taxon>
        <taxon>Hyphomicrobiales</taxon>
        <taxon>Phyllobacteriaceae</taxon>
        <taxon>Phyllobacterium</taxon>
    </lineage>
</organism>
<comment type="caution">
    <text evidence="2">The sequence shown here is derived from an EMBL/GenBank/DDBJ whole genome shotgun (WGS) entry which is preliminary data.</text>
</comment>
<dbReference type="PANTHER" id="PTHR37951">
    <property type="entry name" value="CYTOPLASMIC PROTEIN-RELATED"/>
    <property type="match status" value="1"/>
</dbReference>
<dbReference type="InterPro" id="IPR010657">
    <property type="entry name" value="ImpA_N"/>
</dbReference>
<dbReference type="RefSeq" id="WP_182550390.1">
    <property type="nucleotide sequence ID" value="NZ_JACGXN010000005.1"/>
</dbReference>
<evidence type="ECO:0000313" key="2">
    <source>
        <dbReference type="EMBL" id="MBA8879748.1"/>
    </source>
</evidence>
<evidence type="ECO:0000259" key="1">
    <source>
        <dbReference type="Pfam" id="PF06812"/>
    </source>
</evidence>
<dbReference type="InterPro" id="IPR017740">
    <property type="entry name" value="TssA-like"/>
</dbReference>
<keyword evidence="3" id="KW-1185">Reference proteome</keyword>
<feature type="domain" description="ImpA N-terminal" evidence="1">
    <location>
        <begin position="12"/>
        <end position="150"/>
    </location>
</feature>
<evidence type="ECO:0000313" key="3">
    <source>
        <dbReference type="Proteomes" id="UP000549052"/>
    </source>
</evidence>
<proteinExistence type="predicted"/>
<reference evidence="2 3" key="1">
    <citation type="submission" date="2020-07" db="EMBL/GenBank/DDBJ databases">
        <title>Genomic Encyclopedia of Type Strains, Phase IV (KMG-V): Genome sequencing to study the core and pangenomes of soil and plant-associated prokaryotes.</title>
        <authorList>
            <person name="Whitman W."/>
        </authorList>
    </citation>
    <scope>NUCLEOTIDE SEQUENCE [LARGE SCALE GENOMIC DNA]</scope>
    <source>
        <strain evidence="2 3">AN3</strain>
    </source>
</reference>
<dbReference type="EMBL" id="JACGXN010000005">
    <property type="protein sequence ID" value="MBA8879748.1"/>
    <property type="molecule type" value="Genomic_DNA"/>
</dbReference>
<dbReference type="Proteomes" id="UP000549052">
    <property type="component" value="Unassembled WGS sequence"/>
</dbReference>
<protein>
    <submittedName>
        <fullName evidence="2">Type VI secretion system protein ImpA</fullName>
    </submittedName>
</protein>